<dbReference type="Gene3D" id="2.120.10.30">
    <property type="entry name" value="TolB, C-terminal domain"/>
    <property type="match status" value="1"/>
</dbReference>
<feature type="compositionally biased region" description="Polar residues" evidence="1">
    <location>
        <begin position="486"/>
        <end position="547"/>
    </location>
</feature>
<dbReference type="PANTHER" id="PTHR24104:SF48">
    <property type="entry name" value="PROTEIN WECH"/>
    <property type="match status" value="1"/>
</dbReference>
<keyword evidence="2" id="KW-1185">Reference proteome</keyword>
<accession>A0A8B8BYJ9</accession>
<dbReference type="RefSeq" id="XP_022308470.1">
    <property type="nucleotide sequence ID" value="XM_022452762.1"/>
</dbReference>
<sequence>MGNTVPRHSFKYKVDPDYSSAGSNESLPSPRCYRYNMTQGKSQGQHVTPSLMTEMSCDNLQHLCCSSDGTVWVCRRPQIIQLDGKGQTLLLLEVKIEICGLAASRQGELVFTDGKNKRLISTRFEDDVITKKVMSTNDWFPIGVCFAENGDIVVGLFLPSNRGRVHRYTEDGDTRYTLENDNNDCPMFCFPAFVTENGNGDVIVSDHLKRAVIAVDRWGRYRFSYIADKLNRPDAVPFLPFGVCCDSSLNIIVSDSCNDCLHLISVNGEFLYMLLTKSSGLYRPVALSMGRNGKLYVGDRNGIKIFHMDTHKVASSDGRKSTRANSLSSLEINRTSGNIENSQTRTGSNANSSITLKRSSTEKNISGNVLDFSKSYSGGSGGQKTNPMSSSFSFPNKSATLPLKTSLTTASSGLCSPLTSRRTNTLINASRGGPFSSSSSSSTSLASSSSSLSPASPKKSPLLSSTKSQMQTTPKTTNAPLKETSSKIQTNVTSSGKVSAQVTSQSVPSKTVTGNSSSMTSPKLPLNSSIKPPRTKMTNKSITTTPVSPKIISGNKDQASTTTSISKESLAVKSAPDGTNITTTTAIKKIAATNDDRNVKERNEEASGPKGIAKDARSLEQSQHKTGGEQKDPGGADSSIHSAGIPSNSITISAAKQLGKASPLKSTTIMTQGTAQTSTNKPTAKVIAKVIATTASSSAATTTTNKTIAATINKTATATTTFSSATPKTTSVTTTNKTTPATTTFSSATPKTTTFTKETAVTINKTTATTPSKSATSKTITTTNKTTATTTSSSATPKTTTTTTNKATAPSTSATPKTTTTTTNKATAPSTSATPKTTTTTNKTTVTTSAAAKTTTTTNKTISATMKTAASTTDDAKKRVVTVRTDDSNTPKSDASAGITFISSANKTASNNLSIPSNRIASNMSSTGEKKKQRDSNIIESTRI</sequence>
<dbReference type="GeneID" id="111114460"/>
<dbReference type="InterPro" id="IPR011042">
    <property type="entry name" value="6-blade_b-propeller_TolB-like"/>
</dbReference>
<dbReference type="SUPFAM" id="SSF101898">
    <property type="entry name" value="NHL repeat"/>
    <property type="match status" value="1"/>
</dbReference>
<gene>
    <name evidence="3 4 5 6" type="primary">LOC111114460</name>
</gene>
<evidence type="ECO:0000313" key="6">
    <source>
        <dbReference type="RefSeq" id="XP_022308473.1"/>
    </source>
</evidence>
<dbReference type="GO" id="GO:0000209">
    <property type="term" value="P:protein polyubiquitination"/>
    <property type="evidence" value="ECO:0007669"/>
    <property type="project" value="TreeGrafter"/>
</dbReference>
<feature type="region of interest" description="Disordered" evidence="1">
    <location>
        <begin position="426"/>
        <end position="565"/>
    </location>
</feature>
<evidence type="ECO:0000313" key="3">
    <source>
        <dbReference type="RefSeq" id="XP_022308470.1"/>
    </source>
</evidence>
<dbReference type="GO" id="GO:0061630">
    <property type="term" value="F:ubiquitin protein ligase activity"/>
    <property type="evidence" value="ECO:0007669"/>
    <property type="project" value="TreeGrafter"/>
</dbReference>
<feature type="compositionally biased region" description="Polar residues" evidence="1">
    <location>
        <begin position="555"/>
        <end position="565"/>
    </location>
</feature>
<feature type="region of interest" description="Disordered" evidence="1">
    <location>
        <begin position="908"/>
        <end position="944"/>
    </location>
</feature>
<protein>
    <submittedName>
        <fullName evidence="3 4">Mucin-5AC-like</fullName>
    </submittedName>
</protein>
<feature type="region of interest" description="Disordered" evidence="1">
    <location>
        <begin position="316"/>
        <end position="360"/>
    </location>
</feature>
<feature type="compositionally biased region" description="Low complexity" evidence="1">
    <location>
        <begin position="436"/>
        <end position="468"/>
    </location>
</feature>
<feature type="region of interest" description="Disordered" evidence="1">
    <location>
        <begin position="767"/>
        <end position="843"/>
    </location>
</feature>
<dbReference type="GO" id="GO:0043161">
    <property type="term" value="P:proteasome-mediated ubiquitin-dependent protein catabolic process"/>
    <property type="evidence" value="ECO:0007669"/>
    <property type="project" value="TreeGrafter"/>
</dbReference>
<organism evidence="2 5">
    <name type="scientific">Crassostrea virginica</name>
    <name type="common">Eastern oyster</name>
    <dbReference type="NCBI Taxonomy" id="6565"/>
    <lineage>
        <taxon>Eukaryota</taxon>
        <taxon>Metazoa</taxon>
        <taxon>Spiralia</taxon>
        <taxon>Lophotrochozoa</taxon>
        <taxon>Mollusca</taxon>
        <taxon>Bivalvia</taxon>
        <taxon>Autobranchia</taxon>
        <taxon>Pteriomorphia</taxon>
        <taxon>Ostreida</taxon>
        <taxon>Ostreoidea</taxon>
        <taxon>Ostreidae</taxon>
        <taxon>Crassostrea</taxon>
    </lineage>
</organism>
<feature type="compositionally biased region" description="Basic and acidic residues" evidence="1">
    <location>
        <begin position="928"/>
        <end position="944"/>
    </location>
</feature>
<evidence type="ECO:0000313" key="5">
    <source>
        <dbReference type="RefSeq" id="XP_022308472.1"/>
    </source>
</evidence>
<reference evidence="3 4" key="1">
    <citation type="submission" date="2025-04" db="UniProtKB">
        <authorList>
            <consortium name="RefSeq"/>
        </authorList>
    </citation>
    <scope>IDENTIFICATION</scope>
    <source>
        <tissue evidence="3 4">Whole sample</tissue>
    </source>
</reference>
<evidence type="ECO:0000256" key="1">
    <source>
        <dbReference type="SAM" id="MobiDB-lite"/>
    </source>
</evidence>
<dbReference type="KEGG" id="cvn:111114460"/>
<dbReference type="RefSeq" id="XP_022308471.1">
    <property type="nucleotide sequence ID" value="XM_022452763.1"/>
</dbReference>
<name>A0A8B8BYJ9_CRAVI</name>
<dbReference type="OrthoDB" id="6050621at2759"/>
<dbReference type="InterPro" id="IPR050952">
    <property type="entry name" value="TRIM-NHL_E3_ligases"/>
</dbReference>
<dbReference type="PANTHER" id="PTHR24104">
    <property type="entry name" value="E3 UBIQUITIN-PROTEIN LIGASE NHLRC1-RELATED"/>
    <property type="match status" value="1"/>
</dbReference>
<feature type="compositionally biased region" description="Basic and acidic residues" evidence="1">
    <location>
        <begin position="594"/>
        <end position="634"/>
    </location>
</feature>
<feature type="compositionally biased region" description="Polar residues" evidence="1">
    <location>
        <begin position="469"/>
        <end position="479"/>
    </location>
</feature>
<dbReference type="Proteomes" id="UP000694844">
    <property type="component" value="Chromosome 9"/>
</dbReference>
<proteinExistence type="predicted"/>
<dbReference type="RefSeq" id="XP_022308473.1">
    <property type="nucleotide sequence ID" value="XM_022452765.1"/>
</dbReference>
<feature type="region of interest" description="Disordered" evidence="1">
    <location>
        <begin position="593"/>
        <end position="645"/>
    </location>
</feature>
<dbReference type="RefSeq" id="XP_022308472.1">
    <property type="nucleotide sequence ID" value="XM_022452764.1"/>
</dbReference>
<feature type="compositionally biased region" description="Polar residues" evidence="1">
    <location>
        <begin position="908"/>
        <end position="927"/>
    </location>
</feature>
<feature type="compositionally biased region" description="Polar residues" evidence="1">
    <location>
        <begin position="323"/>
        <end position="360"/>
    </location>
</feature>
<evidence type="ECO:0000313" key="2">
    <source>
        <dbReference type="Proteomes" id="UP000694844"/>
    </source>
</evidence>
<evidence type="ECO:0000313" key="4">
    <source>
        <dbReference type="RefSeq" id="XP_022308471.1"/>
    </source>
</evidence>
<dbReference type="AlphaFoldDB" id="A0A8B8BYJ9"/>